<dbReference type="PIRSF" id="PIRSF005690">
    <property type="entry name" value="GerBA"/>
    <property type="match status" value="1"/>
</dbReference>
<protein>
    <submittedName>
        <fullName evidence="5">Spore germination protein</fullName>
    </submittedName>
</protein>
<dbReference type="InterPro" id="IPR050768">
    <property type="entry name" value="UPF0353/GerABKA_families"/>
</dbReference>
<keyword evidence="4" id="KW-1133">Transmembrane helix</keyword>
<reference evidence="5" key="2">
    <citation type="journal article" date="2021" name="Data Brief">
        <title>Draft genome sequence data of the facultative, thermophilic, xylanolytic bacterium Paenibacillus sp. strain DA-C8.</title>
        <authorList>
            <person name="Chhe C."/>
            <person name="Uke A."/>
            <person name="Baramee S."/>
            <person name="Ungkulpasvich U."/>
            <person name="Tachaapaikoon C."/>
            <person name="Pason P."/>
            <person name="Waeonukul R."/>
            <person name="Ratanakhanokchai K."/>
            <person name="Kosugi A."/>
        </authorList>
    </citation>
    <scope>NUCLEOTIDE SEQUENCE</scope>
    <source>
        <strain evidence="5">DA-C8</strain>
    </source>
</reference>
<sequence>MEGFILSEYLDYPDERIALKPRETEYTPSDEGSESCDAKDGKERISRNLDENRERLVELMGYEESFDVLFREMTYGENRAAFLHLNAFTNDEILTEIITRLTYLGNDGYGAEGALKPESMQVFLERYIPLVSVTPETNMLKVVDAVLAGNTAFLMDGEDTALLLDVKVFPQRSPDEPSTEKVVRGSKDGFIETLVTNVALIRRRIRDPKLRMEIMSVSERTKTDVCMGYIKDIANPVLVEMIRDRIQDLQVDGVPLADKQLEEGIVGKGWNPFPLVRYTERPDVAASHLLEGHVVVLVDTSPSVMIIPTTFFDHVQHAEEHRQTPFVGTYLRWVRFLGIFVSLFILPLWFLFTLRPELLPEGLGYIGPDEKGQLPLLLQFIFAEVGVDLMRMAAVHTPTPIATAMGLVAAVLIGDIAVHTGLFINEVILYMAIAALGMFATPSYELGLANRMVRLVLLIAVALFEVPGFVVGTALIMLLLITQRTYGVPYFWPFIPFNGPGLMTTLFRRPFLSNKTRPSITKPLQYQKMPRQ</sequence>
<dbReference type="PANTHER" id="PTHR22550:SF9">
    <property type="entry name" value="STAGE V SPORULATION PROTEIN AF"/>
    <property type="match status" value="1"/>
</dbReference>
<keyword evidence="4" id="KW-0812">Transmembrane</keyword>
<comment type="similarity">
    <text evidence="1">Belongs to the GerABKA family.</text>
</comment>
<dbReference type="EMBL" id="BMAQ01000001">
    <property type="protein sequence ID" value="GFR36830.1"/>
    <property type="molecule type" value="Genomic_DNA"/>
</dbReference>
<proteinExistence type="inferred from homology"/>
<dbReference type="Proteomes" id="UP000654993">
    <property type="component" value="Unassembled WGS sequence"/>
</dbReference>
<dbReference type="PANTHER" id="PTHR22550">
    <property type="entry name" value="SPORE GERMINATION PROTEIN"/>
    <property type="match status" value="1"/>
</dbReference>
<evidence type="ECO:0000256" key="1">
    <source>
        <dbReference type="ARBA" id="ARBA00005278"/>
    </source>
</evidence>
<name>A0A916VFQ2_9BACL</name>
<organism evidence="5 6">
    <name type="scientific">Insulibacter thermoxylanivorax</name>
    <dbReference type="NCBI Taxonomy" id="2749268"/>
    <lineage>
        <taxon>Bacteria</taxon>
        <taxon>Bacillati</taxon>
        <taxon>Bacillota</taxon>
        <taxon>Bacilli</taxon>
        <taxon>Bacillales</taxon>
        <taxon>Paenibacillaceae</taxon>
        <taxon>Insulibacter</taxon>
    </lineage>
</organism>
<feature type="transmembrane region" description="Helical" evidence="4">
    <location>
        <begin position="333"/>
        <end position="352"/>
    </location>
</feature>
<gene>
    <name evidence="5" type="ORF">PRECH8_01260</name>
</gene>
<dbReference type="AlphaFoldDB" id="A0A916VFQ2"/>
<evidence type="ECO:0000256" key="4">
    <source>
        <dbReference type="SAM" id="Phobius"/>
    </source>
</evidence>
<comment type="caution">
    <text evidence="5">The sequence shown here is derived from an EMBL/GenBank/DDBJ whole genome shotgun (WGS) entry which is preliminary data.</text>
</comment>
<evidence type="ECO:0000256" key="3">
    <source>
        <dbReference type="SAM" id="MobiDB-lite"/>
    </source>
</evidence>
<feature type="transmembrane region" description="Helical" evidence="4">
    <location>
        <begin position="428"/>
        <end position="448"/>
    </location>
</feature>
<dbReference type="Pfam" id="PF03323">
    <property type="entry name" value="GerA"/>
    <property type="match status" value="1"/>
</dbReference>
<reference evidence="5" key="1">
    <citation type="submission" date="2020-08" db="EMBL/GenBank/DDBJ databases">
        <authorList>
            <person name="Uke A."/>
            <person name="Chhe C."/>
            <person name="Baramee S."/>
            <person name="Kosugi A."/>
        </authorList>
    </citation>
    <scope>NUCLEOTIDE SEQUENCE</scope>
    <source>
        <strain evidence="5">DA-C8</strain>
    </source>
</reference>
<dbReference type="InterPro" id="IPR004995">
    <property type="entry name" value="Spore_Ger"/>
</dbReference>
<dbReference type="GO" id="GO:0016020">
    <property type="term" value="C:membrane"/>
    <property type="evidence" value="ECO:0007669"/>
    <property type="project" value="InterPro"/>
</dbReference>
<keyword evidence="2 4" id="KW-0472">Membrane</keyword>
<evidence type="ECO:0000256" key="2">
    <source>
        <dbReference type="ARBA" id="ARBA00023136"/>
    </source>
</evidence>
<feature type="transmembrane region" description="Helical" evidence="4">
    <location>
        <begin position="455"/>
        <end position="481"/>
    </location>
</feature>
<accession>A0A916VFQ2</accession>
<evidence type="ECO:0000313" key="5">
    <source>
        <dbReference type="EMBL" id="GFR36830.1"/>
    </source>
</evidence>
<feature type="transmembrane region" description="Helical" evidence="4">
    <location>
        <begin position="401"/>
        <end position="422"/>
    </location>
</feature>
<evidence type="ECO:0000313" key="6">
    <source>
        <dbReference type="Proteomes" id="UP000654993"/>
    </source>
</evidence>
<dbReference type="GO" id="GO:0009847">
    <property type="term" value="P:spore germination"/>
    <property type="evidence" value="ECO:0007669"/>
    <property type="project" value="InterPro"/>
</dbReference>
<keyword evidence="6" id="KW-1185">Reference proteome</keyword>
<feature type="transmembrane region" description="Helical" evidence="4">
    <location>
        <begin position="487"/>
        <end position="507"/>
    </location>
</feature>
<feature type="region of interest" description="Disordered" evidence="3">
    <location>
        <begin position="20"/>
        <end position="42"/>
    </location>
</feature>